<dbReference type="EMBL" id="JAGFNZ010000002">
    <property type="protein sequence ID" value="MBW7572079.1"/>
    <property type="molecule type" value="Genomic_DNA"/>
</dbReference>
<reference evidence="1 2" key="1">
    <citation type="submission" date="2021-03" db="EMBL/GenBank/DDBJ databases">
        <title>Caproiciproducens sp. nov. isolated from feces of cow.</title>
        <authorList>
            <person name="Choi J.-Y."/>
        </authorList>
    </citation>
    <scope>NUCLEOTIDE SEQUENCE [LARGE SCALE GENOMIC DNA]</scope>
    <source>
        <strain evidence="1 2">AGMB10547</strain>
    </source>
</reference>
<keyword evidence="2" id="KW-1185">Reference proteome</keyword>
<comment type="caution">
    <text evidence="1">The sequence shown here is derived from an EMBL/GenBank/DDBJ whole genome shotgun (WGS) entry which is preliminary data.</text>
</comment>
<dbReference type="RefSeq" id="WP_219964506.1">
    <property type="nucleotide sequence ID" value="NZ_JAGFNZ010000002.1"/>
</dbReference>
<proteinExistence type="predicted"/>
<dbReference type="Proteomes" id="UP000719942">
    <property type="component" value="Unassembled WGS sequence"/>
</dbReference>
<name>A0ABS7DLA5_9FIRM</name>
<evidence type="ECO:0000313" key="1">
    <source>
        <dbReference type="EMBL" id="MBW7572079.1"/>
    </source>
</evidence>
<evidence type="ECO:0000313" key="2">
    <source>
        <dbReference type="Proteomes" id="UP000719942"/>
    </source>
</evidence>
<protein>
    <submittedName>
        <fullName evidence="1">(2Fe-2S) ferredoxin domain-containing protein</fullName>
    </submittedName>
</protein>
<gene>
    <name evidence="1" type="ORF">J5W02_04575</name>
</gene>
<organism evidence="1 2">
    <name type="scientific">Caproiciproducens faecalis</name>
    <dbReference type="NCBI Taxonomy" id="2820301"/>
    <lineage>
        <taxon>Bacteria</taxon>
        <taxon>Bacillati</taxon>
        <taxon>Bacillota</taxon>
        <taxon>Clostridia</taxon>
        <taxon>Eubacteriales</taxon>
        <taxon>Acutalibacteraceae</taxon>
        <taxon>Caproiciproducens</taxon>
    </lineage>
</organism>
<sequence>MVIEVYIGKTLRLTSFDVLKDFQRLIKQNHLENKVSLSASLCVGDFAQSGVPVKIGEAFTDFVSKDNLEHVFGKYVLQAVGSC</sequence>
<accession>A0ABS7DLA5</accession>